<reference evidence="1" key="1">
    <citation type="submission" date="2023-06" db="EMBL/GenBank/DDBJ databases">
        <title>Male Hemibagrus guttatus genome.</title>
        <authorList>
            <person name="Bian C."/>
        </authorList>
    </citation>
    <scope>NUCLEOTIDE SEQUENCE</scope>
    <source>
        <strain evidence="1">Male_cb2023</strain>
        <tissue evidence="1">Muscle</tissue>
    </source>
</reference>
<accession>A0AAE0R9D2</accession>
<evidence type="ECO:0000313" key="1">
    <source>
        <dbReference type="EMBL" id="KAK3547887.1"/>
    </source>
</evidence>
<dbReference type="Proteomes" id="UP001274896">
    <property type="component" value="Unassembled WGS sequence"/>
</dbReference>
<organism evidence="1 2">
    <name type="scientific">Hemibagrus guttatus</name>
    <dbReference type="NCBI Taxonomy" id="175788"/>
    <lineage>
        <taxon>Eukaryota</taxon>
        <taxon>Metazoa</taxon>
        <taxon>Chordata</taxon>
        <taxon>Craniata</taxon>
        <taxon>Vertebrata</taxon>
        <taxon>Euteleostomi</taxon>
        <taxon>Actinopterygii</taxon>
        <taxon>Neopterygii</taxon>
        <taxon>Teleostei</taxon>
        <taxon>Ostariophysi</taxon>
        <taxon>Siluriformes</taxon>
        <taxon>Bagridae</taxon>
        <taxon>Hemibagrus</taxon>
    </lineage>
</organism>
<keyword evidence="2" id="KW-1185">Reference proteome</keyword>
<sequence length="332" mass="35354">MGKNKDLNKLDKGQIVMARRLDQSISKTAALIANSHMWNLIKILSGFRSMAMPRLSLELPARTPTSLPSAEDAPSLIFFFHSSSSPGLAPPLFPWGTSRHFRFSVEDAASLLIGGGGYRPHLPPSLPSVVYGPAGLRSSLGSTARRWMSLGSAAQWWTLSALLLGGGRRSALLLGGGRLSALLLGCGRCSELLLGCGRRLGPSGLTAVPIAPPTCLALLLAPPTCLAVLHAPPTCLSVFLAPFHVLLDQKLFQTMGKGWHVGTRAYSRRMDPATSASGGPPLQNTLPITDPAELREIIVQQGAVIRSYQDQVEALHSQLRSTSTARAATSTR</sequence>
<dbReference type="EMBL" id="JAUCMX010000004">
    <property type="protein sequence ID" value="KAK3547887.1"/>
    <property type="molecule type" value="Genomic_DNA"/>
</dbReference>
<comment type="caution">
    <text evidence="1">The sequence shown here is derived from an EMBL/GenBank/DDBJ whole genome shotgun (WGS) entry which is preliminary data.</text>
</comment>
<proteinExistence type="predicted"/>
<gene>
    <name evidence="1" type="ORF">QTP70_000344</name>
</gene>
<evidence type="ECO:0000313" key="2">
    <source>
        <dbReference type="Proteomes" id="UP001274896"/>
    </source>
</evidence>
<protein>
    <submittedName>
        <fullName evidence="1">Uncharacterized protein</fullName>
    </submittedName>
</protein>
<name>A0AAE0R9D2_9TELE</name>
<dbReference type="AlphaFoldDB" id="A0AAE0R9D2"/>